<dbReference type="Proteomes" id="UP001055247">
    <property type="component" value="Unassembled WGS sequence"/>
</dbReference>
<evidence type="ECO:0000313" key="4">
    <source>
        <dbReference type="Proteomes" id="UP001055247"/>
    </source>
</evidence>
<organism evidence="3 4">
    <name type="scientific">Methylobacterium hispanicum</name>
    <dbReference type="NCBI Taxonomy" id="270350"/>
    <lineage>
        <taxon>Bacteria</taxon>
        <taxon>Pseudomonadati</taxon>
        <taxon>Pseudomonadota</taxon>
        <taxon>Alphaproteobacteria</taxon>
        <taxon>Hyphomicrobiales</taxon>
        <taxon>Methylobacteriaceae</taxon>
        <taxon>Methylobacterium</taxon>
    </lineage>
</organism>
<dbReference type="SUPFAM" id="SSF50199">
    <property type="entry name" value="Staphylococcal nuclease"/>
    <property type="match status" value="1"/>
</dbReference>
<dbReference type="EMBL" id="BPQO01000014">
    <property type="protein sequence ID" value="GJD89835.1"/>
    <property type="molecule type" value="Genomic_DNA"/>
</dbReference>
<keyword evidence="4" id="KW-1185">Reference proteome</keyword>
<protein>
    <recommendedName>
        <fullName evidence="2">TNase-like domain-containing protein</fullName>
    </recommendedName>
</protein>
<dbReference type="Pfam" id="PF00565">
    <property type="entry name" value="SNase"/>
    <property type="match status" value="1"/>
</dbReference>
<dbReference type="PROSITE" id="PS50830">
    <property type="entry name" value="TNASE_3"/>
    <property type="match status" value="1"/>
</dbReference>
<comment type="caution">
    <text evidence="3">The sequence shown here is derived from an EMBL/GenBank/DDBJ whole genome shotgun (WGS) entry which is preliminary data.</text>
</comment>
<dbReference type="SMART" id="SM00318">
    <property type="entry name" value="SNc"/>
    <property type="match status" value="1"/>
</dbReference>
<feature type="signal peptide" evidence="1">
    <location>
        <begin position="1"/>
        <end position="17"/>
    </location>
</feature>
<evidence type="ECO:0000259" key="2">
    <source>
        <dbReference type="PROSITE" id="PS50830"/>
    </source>
</evidence>
<name>A0AAV4ZQJ5_9HYPH</name>
<evidence type="ECO:0000313" key="3">
    <source>
        <dbReference type="EMBL" id="GJD89835.1"/>
    </source>
</evidence>
<dbReference type="Gene3D" id="2.40.50.90">
    <property type="match status" value="1"/>
</dbReference>
<keyword evidence="1" id="KW-0732">Signal</keyword>
<proteinExistence type="predicted"/>
<dbReference type="RefSeq" id="WP_066927999.1">
    <property type="nucleotide sequence ID" value="NZ_BPQO01000014.1"/>
</dbReference>
<reference evidence="3" key="2">
    <citation type="submission" date="2021-08" db="EMBL/GenBank/DDBJ databases">
        <authorList>
            <person name="Tani A."/>
            <person name="Ola A."/>
            <person name="Ogura Y."/>
            <person name="Katsura K."/>
            <person name="Hayashi T."/>
        </authorList>
    </citation>
    <scope>NUCLEOTIDE SEQUENCE</scope>
    <source>
        <strain evidence="3">DSM 16372</strain>
    </source>
</reference>
<dbReference type="AlphaFoldDB" id="A0AAV4ZQJ5"/>
<accession>A0AAV4ZQJ5</accession>
<reference evidence="3" key="1">
    <citation type="journal article" date="2016" name="Front. Microbiol.">
        <title>Genome Sequence of the Piezophilic, Mesophilic Sulfate-Reducing Bacterium Desulfovibrio indicus J2T.</title>
        <authorList>
            <person name="Cao J."/>
            <person name="Maignien L."/>
            <person name="Shao Z."/>
            <person name="Alain K."/>
            <person name="Jebbar M."/>
        </authorList>
    </citation>
    <scope>NUCLEOTIDE SEQUENCE</scope>
    <source>
        <strain evidence="3">DSM 16372</strain>
    </source>
</reference>
<feature type="domain" description="TNase-like" evidence="2">
    <location>
        <begin position="27"/>
        <end position="142"/>
    </location>
</feature>
<dbReference type="InterPro" id="IPR035437">
    <property type="entry name" value="SNase_OB-fold_sf"/>
</dbReference>
<gene>
    <name evidence="3" type="ORF">BHAOGJBA_3367</name>
</gene>
<feature type="chain" id="PRO_5043955077" description="TNase-like domain-containing protein" evidence="1">
    <location>
        <begin position="18"/>
        <end position="167"/>
    </location>
</feature>
<sequence>MLRPTALLLLLAAPAAAAEPISGHPTVIDGDTIELQGRRIDLYGIDAPEAAQACETAVGAPYRCGQAAAAALRQRIGPHAVACEPQGPAAKERVTALCSIGGVDLSAWMVGHGHALALRQAAEGYIPQERKAWATRRGIWAGVFEEPADWRQAQRRAKALASAQAGE</sequence>
<dbReference type="InterPro" id="IPR016071">
    <property type="entry name" value="Staphylococal_nuclease_OB-fold"/>
</dbReference>
<evidence type="ECO:0000256" key="1">
    <source>
        <dbReference type="SAM" id="SignalP"/>
    </source>
</evidence>